<evidence type="ECO:0000256" key="1">
    <source>
        <dbReference type="SAM" id="MobiDB-lite"/>
    </source>
</evidence>
<dbReference type="Pfam" id="PF20455">
    <property type="entry name" value="DUF6708"/>
    <property type="match status" value="1"/>
</dbReference>
<keyword evidence="2" id="KW-0472">Membrane</keyword>
<feature type="domain" description="DUF6708" evidence="3">
    <location>
        <begin position="112"/>
        <end position="293"/>
    </location>
</feature>
<evidence type="ECO:0000313" key="4">
    <source>
        <dbReference type="EMBL" id="UXY16283.1"/>
    </source>
</evidence>
<protein>
    <recommendedName>
        <fullName evidence="3">DUF6708 domain-containing protein</fullName>
    </recommendedName>
</protein>
<accession>A0ABY6DRE3</accession>
<keyword evidence="2" id="KW-0812">Transmembrane</keyword>
<gene>
    <name evidence="4" type="ORF">N8I74_04485</name>
</gene>
<evidence type="ECO:0000313" key="5">
    <source>
        <dbReference type="Proteomes" id="UP001061302"/>
    </source>
</evidence>
<proteinExistence type="predicted"/>
<keyword evidence="5" id="KW-1185">Reference proteome</keyword>
<reference evidence="4" key="1">
    <citation type="submission" date="2022-10" db="EMBL/GenBank/DDBJ databases">
        <title>Chitiniphilus purpureus sp. nov., a novel chitin-degrading bacterium isolated from crawfish pond sediment.</title>
        <authorList>
            <person name="Li K."/>
        </authorList>
    </citation>
    <scope>NUCLEOTIDE SEQUENCE</scope>
    <source>
        <strain evidence="4">CD1</strain>
    </source>
</reference>
<keyword evidence="2" id="KW-1133">Transmembrane helix</keyword>
<name>A0ABY6DRE3_9NEIS</name>
<dbReference type="RefSeq" id="WP_263125739.1">
    <property type="nucleotide sequence ID" value="NZ_CP106753.1"/>
</dbReference>
<organism evidence="4 5">
    <name type="scientific">Chitiniphilus purpureus</name>
    <dbReference type="NCBI Taxonomy" id="2981137"/>
    <lineage>
        <taxon>Bacteria</taxon>
        <taxon>Pseudomonadati</taxon>
        <taxon>Pseudomonadota</taxon>
        <taxon>Betaproteobacteria</taxon>
        <taxon>Neisseriales</taxon>
        <taxon>Chitinibacteraceae</taxon>
        <taxon>Chitiniphilus</taxon>
    </lineage>
</organism>
<dbReference type="EMBL" id="CP106753">
    <property type="protein sequence ID" value="UXY16283.1"/>
    <property type="molecule type" value="Genomic_DNA"/>
</dbReference>
<evidence type="ECO:0000256" key="2">
    <source>
        <dbReference type="SAM" id="Phobius"/>
    </source>
</evidence>
<sequence length="313" mass="36369">MEYIGLISRYPVNRPLTDDEIIRHLPQDQPSTARPWYQLSVIRMNSTYLECCDKFFGWKGLLTTVAISFGAIMGSGILQFLAIIFLRWGTQSQTEHKEDLIVLAFLAVLAAIFAVALTWLMRHEAFRYTHYPIRFNRKTRMVHVFRLNGSVLTVPWDDIYFTLNRAQMRNTWEVRGHILAEDRLTVLETFGLPYFSEANDPNLLSQWEFVRHYMEKGPAQLLEQVQHTMDIAGRRETFWGGFHRLMVHFNALPLLAWLCSPVFLLLAIGRWIAMRTSKVPAWPPEVEAQSQVDPEDRHQRDAQHPYAPSRGPG</sequence>
<feature type="transmembrane region" description="Helical" evidence="2">
    <location>
        <begin position="254"/>
        <end position="273"/>
    </location>
</feature>
<feature type="compositionally biased region" description="Basic and acidic residues" evidence="1">
    <location>
        <begin position="294"/>
        <end position="303"/>
    </location>
</feature>
<feature type="region of interest" description="Disordered" evidence="1">
    <location>
        <begin position="283"/>
        <end position="313"/>
    </location>
</feature>
<dbReference type="InterPro" id="IPR046554">
    <property type="entry name" value="DUF6708"/>
</dbReference>
<dbReference type="Proteomes" id="UP001061302">
    <property type="component" value="Chromosome"/>
</dbReference>
<evidence type="ECO:0000259" key="3">
    <source>
        <dbReference type="Pfam" id="PF20455"/>
    </source>
</evidence>
<feature type="transmembrane region" description="Helical" evidence="2">
    <location>
        <begin position="100"/>
        <end position="121"/>
    </location>
</feature>
<feature type="transmembrane region" description="Helical" evidence="2">
    <location>
        <begin position="65"/>
        <end position="88"/>
    </location>
</feature>